<dbReference type="Pfam" id="PF01636">
    <property type="entry name" value="APH"/>
    <property type="match status" value="1"/>
</dbReference>
<accession>A0AAU7UFC5</accession>
<evidence type="ECO:0000259" key="1">
    <source>
        <dbReference type="Pfam" id="PF01636"/>
    </source>
</evidence>
<dbReference type="PANTHER" id="PTHR40086">
    <property type="entry name" value="PHOSPHOTRANSFERASE YTMP-RELATED"/>
    <property type="match status" value="1"/>
</dbReference>
<evidence type="ECO:0000313" key="2">
    <source>
        <dbReference type="EMBL" id="XBV87126.1"/>
    </source>
</evidence>
<dbReference type="RefSeq" id="WP_350245247.1">
    <property type="nucleotide sequence ID" value="NZ_CP158299.1"/>
</dbReference>
<dbReference type="InterPro" id="IPR011009">
    <property type="entry name" value="Kinase-like_dom_sf"/>
</dbReference>
<protein>
    <submittedName>
        <fullName evidence="2">Phosphotransferase</fullName>
    </submittedName>
</protein>
<dbReference type="KEGG" id="dsc:ABOD76_11315"/>
<gene>
    <name evidence="2" type="ORF">ABOD76_11315</name>
</gene>
<feature type="domain" description="Aminoglycoside phosphotransferase" evidence="1">
    <location>
        <begin position="34"/>
        <end position="198"/>
    </location>
</feature>
<sequence>MRAVSAGLPAHFPTLEARFGPLVASDAGMQSRVYRAGELMVKVYRTQRGEHRREAENLRRAGLGAWVVEALEADGVEALVMRRFEGRPLQADDVLQALPDLKRILAELHQQVQGRVDLVRLRERLKRFRSALAPYPLEDLLEAVEGPLERGELDVPAAFCHLDLWQDNILINPRTRELLVIDWTRAGWDDPLRDFALFKTGTLDLLPAQSSLDAALEMLPDRAPATLGRFRAYLAHTYLHDLYWFLMNEPYAFEEQRQVKLPRARHALAQLPG</sequence>
<dbReference type="InterPro" id="IPR002575">
    <property type="entry name" value="Aminoglycoside_PTrfase"/>
</dbReference>
<dbReference type="SUPFAM" id="SSF56112">
    <property type="entry name" value="Protein kinase-like (PK-like)"/>
    <property type="match status" value="1"/>
</dbReference>
<dbReference type="AlphaFoldDB" id="A0AAU7UFC5"/>
<dbReference type="InterPro" id="IPR052077">
    <property type="entry name" value="CcrZ_PhaseVar_Mediator"/>
</dbReference>
<name>A0AAU7UFC5_9DEIO</name>
<dbReference type="EMBL" id="CP158299">
    <property type="protein sequence ID" value="XBV87126.1"/>
    <property type="molecule type" value="Genomic_DNA"/>
</dbReference>
<proteinExistence type="predicted"/>
<dbReference type="Gene3D" id="3.90.1200.10">
    <property type="match status" value="1"/>
</dbReference>
<reference evidence="2" key="1">
    <citation type="submission" date="2024-06" db="EMBL/GenBank/DDBJ databases">
        <title>Draft Genome Sequence of Deinococcus sonorensis Type Strain KR-87, a Biofilm Producing Representative of the Genus Deinococcus.</title>
        <authorList>
            <person name="Boren L.S."/>
            <person name="Grosso R.A."/>
            <person name="Hugenberg-Cox A.N."/>
            <person name="Hill J.T.E."/>
            <person name="Albert C.M."/>
            <person name="Tuohy J.M."/>
        </authorList>
    </citation>
    <scope>NUCLEOTIDE SEQUENCE</scope>
    <source>
        <strain evidence="2">KR-87</strain>
    </source>
</reference>
<dbReference type="PANTHER" id="PTHR40086:SF1">
    <property type="entry name" value="CELL CYCLE REGULATOR CCRZ"/>
    <property type="match status" value="1"/>
</dbReference>
<organism evidence="2">
    <name type="scientific">Deinococcus sonorensis KR-87</name>
    <dbReference type="NCBI Taxonomy" id="694439"/>
    <lineage>
        <taxon>Bacteria</taxon>
        <taxon>Thermotogati</taxon>
        <taxon>Deinococcota</taxon>
        <taxon>Deinococci</taxon>
        <taxon>Deinococcales</taxon>
        <taxon>Deinococcaceae</taxon>
        <taxon>Deinococcus</taxon>
    </lineage>
</organism>